<dbReference type="OrthoDB" id="10039931at2759"/>
<evidence type="ECO:0000256" key="3">
    <source>
        <dbReference type="ARBA" id="ARBA00022737"/>
    </source>
</evidence>
<feature type="domain" description="C2H2-type" evidence="10">
    <location>
        <begin position="526"/>
        <end position="550"/>
    </location>
</feature>
<keyword evidence="5 8" id="KW-0862">Zinc</keyword>
<feature type="compositionally biased region" description="Polar residues" evidence="9">
    <location>
        <begin position="485"/>
        <end position="503"/>
    </location>
</feature>
<evidence type="ECO:0000259" key="10">
    <source>
        <dbReference type="PROSITE" id="PS50157"/>
    </source>
</evidence>
<dbReference type="EMBL" id="CH902617">
    <property type="protein sequence ID" value="EDV43335.1"/>
    <property type="molecule type" value="Genomic_DNA"/>
</dbReference>
<dbReference type="SUPFAM" id="SSF57667">
    <property type="entry name" value="beta-beta-alpha zinc fingers"/>
    <property type="match status" value="1"/>
</dbReference>
<dbReference type="InterPro" id="IPR050888">
    <property type="entry name" value="ZnF_C2H2-type_TF"/>
</dbReference>
<feature type="region of interest" description="Disordered" evidence="9">
    <location>
        <begin position="464"/>
        <end position="526"/>
    </location>
</feature>
<dbReference type="InterPro" id="IPR036236">
    <property type="entry name" value="Znf_C2H2_sf"/>
</dbReference>
<keyword evidence="2 8" id="KW-0479">Metal-binding</keyword>
<gene>
    <name evidence="12" type="primary">Dana\GF18438</name>
    <name evidence="12" type="synonym">dana_GLEANR_19694</name>
    <name evidence="12" type="ORF">GF18438</name>
</gene>
<dbReference type="SMART" id="SM00355">
    <property type="entry name" value="ZnF_C2H2"/>
    <property type="match status" value="5"/>
</dbReference>
<feature type="region of interest" description="Disordered" evidence="9">
    <location>
        <begin position="374"/>
        <end position="444"/>
    </location>
</feature>
<feature type="domain" description="ZAD" evidence="11">
    <location>
        <begin position="16"/>
        <end position="102"/>
    </location>
</feature>
<dbReference type="SMART" id="SM00868">
    <property type="entry name" value="zf-AD"/>
    <property type="match status" value="1"/>
</dbReference>
<name>B3M211_DROAN</name>
<protein>
    <recommendedName>
        <fullName evidence="14">C2H2-type domain-containing protein</fullName>
    </recommendedName>
</protein>
<evidence type="ECO:0000259" key="11">
    <source>
        <dbReference type="PROSITE" id="PS51915"/>
    </source>
</evidence>
<dbReference type="InterPro" id="IPR012934">
    <property type="entry name" value="Znf_AD"/>
</dbReference>
<evidence type="ECO:0000313" key="13">
    <source>
        <dbReference type="Proteomes" id="UP000007801"/>
    </source>
</evidence>
<evidence type="ECO:0000313" key="12">
    <source>
        <dbReference type="EMBL" id="EDV43335.1"/>
    </source>
</evidence>
<feature type="binding site" evidence="8">
    <location>
        <position position="21"/>
    </location>
    <ligand>
        <name>Zn(2+)</name>
        <dbReference type="ChEBI" id="CHEBI:29105"/>
    </ligand>
</feature>
<dbReference type="CTD" id="41073"/>
<dbReference type="GO" id="GO:0008270">
    <property type="term" value="F:zinc ion binding"/>
    <property type="evidence" value="ECO:0007669"/>
    <property type="project" value="UniProtKB-UniRule"/>
</dbReference>
<dbReference type="GO" id="GO:0006325">
    <property type="term" value="P:chromatin organization"/>
    <property type="evidence" value="ECO:0007669"/>
    <property type="project" value="EnsemblMetazoa"/>
</dbReference>
<evidence type="ECO:0000256" key="9">
    <source>
        <dbReference type="SAM" id="MobiDB-lite"/>
    </source>
</evidence>
<evidence type="ECO:0000256" key="7">
    <source>
        <dbReference type="PROSITE-ProRule" id="PRU00042"/>
    </source>
</evidence>
<feature type="binding site" evidence="8">
    <location>
        <position position="75"/>
    </location>
    <ligand>
        <name>Zn(2+)</name>
        <dbReference type="ChEBI" id="CHEBI:29105"/>
    </ligand>
</feature>
<organism evidence="12 13">
    <name type="scientific">Drosophila ananassae</name>
    <name type="common">Fruit fly</name>
    <dbReference type="NCBI Taxonomy" id="7217"/>
    <lineage>
        <taxon>Eukaryota</taxon>
        <taxon>Metazoa</taxon>
        <taxon>Ecdysozoa</taxon>
        <taxon>Arthropoda</taxon>
        <taxon>Hexapoda</taxon>
        <taxon>Insecta</taxon>
        <taxon>Pterygota</taxon>
        <taxon>Neoptera</taxon>
        <taxon>Endopterygota</taxon>
        <taxon>Diptera</taxon>
        <taxon>Brachycera</taxon>
        <taxon>Muscomorpha</taxon>
        <taxon>Ephydroidea</taxon>
        <taxon>Drosophilidae</taxon>
        <taxon>Drosophila</taxon>
        <taxon>Sophophora</taxon>
    </lineage>
</organism>
<feature type="region of interest" description="Disordered" evidence="9">
    <location>
        <begin position="165"/>
        <end position="184"/>
    </location>
</feature>
<feature type="compositionally biased region" description="Polar residues" evidence="9">
    <location>
        <begin position="410"/>
        <end position="432"/>
    </location>
</feature>
<reference evidence="12 13" key="1">
    <citation type="journal article" date="2007" name="Nature">
        <title>Evolution of genes and genomes on the Drosophila phylogeny.</title>
        <authorList>
            <consortium name="Drosophila 12 Genomes Consortium"/>
            <person name="Clark A.G."/>
            <person name="Eisen M.B."/>
            <person name="Smith D.R."/>
            <person name="Bergman C.M."/>
            <person name="Oliver B."/>
            <person name="Markow T.A."/>
            <person name="Kaufman T.C."/>
            <person name="Kellis M."/>
            <person name="Gelbart W."/>
            <person name="Iyer V.N."/>
            <person name="Pollard D.A."/>
            <person name="Sackton T.B."/>
            <person name="Larracuente A.M."/>
            <person name="Singh N.D."/>
            <person name="Abad J.P."/>
            <person name="Abt D.N."/>
            <person name="Adryan B."/>
            <person name="Aguade M."/>
            <person name="Akashi H."/>
            <person name="Anderson W.W."/>
            <person name="Aquadro C.F."/>
            <person name="Ardell D.H."/>
            <person name="Arguello R."/>
            <person name="Artieri C.G."/>
            <person name="Barbash D.A."/>
            <person name="Barker D."/>
            <person name="Barsanti P."/>
            <person name="Batterham P."/>
            <person name="Batzoglou S."/>
            <person name="Begun D."/>
            <person name="Bhutkar A."/>
            <person name="Blanco E."/>
            <person name="Bosak S.A."/>
            <person name="Bradley R.K."/>
            <person name="Brand A.D."/>
            <person name="Brent M.R."/>
            <person name="Brooks A.N."/>
            <person name="Brown R.H."/>
            <person name="Butlin R.K."/>
            <person name="Caggese C."/>
            <person name="Calvi B.R."/>
            <person name="Bernardo de Carvalho A."/>
            <person name="Caspi A."/>
            <person name="Castrezana S."/>
            <person name="Celniker S.E."/>
            <person name="Chang J.L."/>
            <person name="Chapple C."/>
            <person name="Chatterji S."/>
            <person name="Chinwalla A."/>
            <person name="Civetta A."/>
            <person name="Clifton S.W."/>
            <person name="Comeron J.M."/>
            <person name="Costello J.C."/>
            <person name="Coyne J.A."/>
            <person name="Daub J."/>
            <person name="David R.G."/>
            <person name="Delcher A.L."/>
            <person name="Delehaunty K."/>
            <person name="Do C.B."/>
            <person name="Ebling H."/>
            <person name="Edwards K."/>
            <person name="Eickbush T."/>
            <person name="Evans J.D."/>
            <person name="Filipski A."/>
            <person name="Findeiss S."/>
            <person name="Freyhult E."/>
            <person name="Fulton L."/>
            <person name="Fulton R."/>
            <person name="Garcia A.C."/>
            <person name="Gardiner A."/>
            <person name="Garfield D.A."/>
            <person name="Garvin B.E."/>
            <person name="Gibson G."/>
            <person name="Gilbert D."/>
            <person name="Gnerre S."/>
            <person name="Godfrey J."/>
            <person name="Good R."/>
            <person name="Gotea V."/>
            <person name="Gravely B."/>
            <person name="Greenberg A.J."/>
            <person name="Griffiths-Jones S."/>
            <person name="Gross S."/>
            <person name="Guigo R."/>
            <person name="Gustafson E.A."/>
            <person name="Haerty W."/>
            <person name="Hahn M.W."/>
            <person name="Halligan D.L."/>
            <person name="Halpern A.L."/>
            <person name="Halter G.M."/>
            <person name="Han M.V."/>
            <person name="Heger A."/>
            <person name="Hillier L."/>
            <person name="Hinrichs A.S."/>
            <person name="Holmes I."/>
            <person name="Hoskins R.A."/>
            <person name="Hubisz M.J."/>
            <person name="Hultmark D."/>
            <person name="Huntley M.A."/>
            <person name="Jaffe D.B."/>
            <person name="Jagadeeshan S."/>
            <person name="Jeck W.R."/>
            <person name="Johnson J."/>
            <person name="Jones C.D."/>
            <person name="Jordan W.C."/>
            <person name="Karpen G.H."/>
            <person name="Kataoka E."/>
            <person name="Keightley P.D."/>
            <person name="Kheradpour P."/>
            <person name="Kirkness E.F."/>
            <person name="Koerich L.B."/>
            <person name="Kristiansen K."/>
            <person name="Kudrna D."/>
            <person name="Kulathinal R.J."/>
            <person name="Kumar S."/>
            <person name="Kwok R."/>
            <person name="Lander E."/>
            <person name="Langley C.H."/>
            <person name="Lapoint R."/>
            <person name="Lazzaro B.P."/>
            <person name="Lee S.J."/>
            <person name="Levesque L."/>
            <person name="Li R."/>
            <person name="Lin C.F."/>
            <person name="Lin M.F."/>
            <person name="Lindblad-Toh K."/>
            <person name="Llopart A."/>
            <person name="Long M."/>
            <person name="Low L."/>
            <person name="Lozovsky E."/>
            <person name="Lu J."/>
            <person name="Luo M."/>
            <person name="Machado C.A."/>
            <person name="Makalowski W."/>
            <person name="Marzo M."/>
            <person name="Matsuda M."/>
            <person name="Matzkin L."/>
            <person name="McAllister B."/>
            <person name="McBride C.S."/>
            <person name="McKernan B."/>
            <person name="McKernan K."/>
            <person name="Mendez-Lago M."/>
            <person name="Minx P."/>
            <person name="Mollenhauer M.U."/>
            <person name="Montooth K."/>
            <person name="Mount S.M."/>
            <person name="Mu X."/>
            <person name="Myers E."/>
            <person name="Negre B."/>
            <person name="Newfeld S."/>
            <person name="Nielsen R."/>
            <person name="Noor M.A."/>
            <person name="O'Grady P."/>
            <person name="Pachter L."/>
            <person name="Papaceit M."/>
            <person name="Parisi M.J."/>
            <person name="Parisi M."/>
            <person name="Parts L."/>
            <person name="Pedersen J.S."/>
            <person name="Pesole G."/>
            <person name="Phillippy A.M."/>
            <person name="Ponting C.P."/>
            <person name="Pop M."/>
            <person name="Porcelli D."/>
            <person name="Powell J.R."/>
            <person name="Prohaska S."/>
            <person name="Pruitt K."/>
            <person name="Puig M."/>
            <person name="Quesneville H."/>
            <person name="Ram K.R."/>
            <person name="Rand D."/>
            <person name="Rasmussen M.D."/>
            <person name="Reed L.K."/>
            <person name="Reenan R."/>
            <person name="Reily A."/>
            <person name="Remington K.A."/>
            <person name="Rieger T.T."/>
            <person name="Ritchie M.G."/>
            <person name="Robin C."/>
            <person name="Rogers Y.H."/>
            <person name="Rohde C."/>
            <person name="Rozas J."/>
            <person name="Rubenfield M.J."/>
            <person name="Ruiz A."/>
            <person name="Russo S."/>
            <person name="Salzberg S.L."/>
            <person name="Sanchez-Gracia A."/>
            <person name="Saranga D.J."/>
            <person name="Sato H."/>
            <person name="Schaeffer S.W."/>
            <person name="Schatz M.C."/>
            <person name="Schlenke T."/>
            <person name="Schwartz R."/>
            <person name="Segarra C."/>
            <person name="Singh R.S."/>
            <person name="Sirot L."/>
            <person name="Sirota M."/>
            <person name="Sisneros N.B."/>
            <person name="Smith C.D."/>
            <person name="Smith T.F."/>
            <person name="Spieth J."/>
            <person name="Stage D.E."/>
            <person name="Stark A."/>
            <person name="Stephan W."/>
            <person name="Strausberg R.L."/>
            <person name="Strempel S."/>
            <person name="Sturgill D."/>
            <person name="Sutton G."/>
            <person name="Sutton G.G."/>
            <person name="Tao W."/>
            <person name="Teichmann S."/>
            <person name="Tobari Y.N."/>
            <person name="Tomimura Y."/>
            <person name="Tsolas J.M."/>
            <person name="Valente V.L."/>
            <person name="Venter E."/>
            <person name="Venter J.C."/>
            <person name="Vicario S."/>
            <person name="Vieira F.G."/>
            <person name="Vilella A.J."/>
            <person name="Villasante A."/>
            <person name="Walenz B."/>
            <person name="Wang J."/>
            <person name="Wasserman M."/>
            <person name="Watts T."/>
            <person name="Wilson D."/>
            <person name="Wilson R.K."/>
            <person name="Wing R.A."/>
            <person name="Wolfner M.F."/>
            <person name="Wong A."/>
            <person name="Wong G.K."/>
            <person name="Wu C.I."/>
            <person name="Wu G."/>
            <person name="Yamamoto D."/>
            <person name="Yang H.P."/>
            <person name="Yang S.P."/>
            <person name="Yorke J.A."/>
            <person name="Yoshida K."/>
            <person name="Zdobnov E."/>
            <person name="Zhang P."/>
            <person name="Zhang Y."/>
            <person name="Zimin A.V."/>
            <person name="Baldwin J."/>
            <person name="Abdouelleil A."/>
            <person name="Abdulkadir J."/>
            <person name="Abebe A."/>
            <person name="Abera B."/>
            <person name="Abreu J."/>
            <person name="Acer S.C."/>
            <person name="Aftuck L."/>
            <person name="Alexander A."/>
            <person name="An P."/>
            <person name="Anderson E."/>
            <person name="Anderson S."/>
            <person name="Arachi H."/>
            <person name="Azer M."/>
            <person name="Bachantsang P."/>
            <person name="Barry A."/>
            <person name="Bayul T."/>
            <person name="Berlin A."/>
            <person name="Bessette D."/>
            <person name="Bloom T."/>
            <person name="Blye J."/>
            <person name="Boguslavskiy L."/>
            <person name="Bonnet C."/>
            <person name="Boukhgalter B."/>
            <person name="Bourzgui I."/>
            <person name="Brown A."/>
            <person name="Cahill P."/>
            <person name="Channer S."/>
            <person name="Cheshatsang Y."/>
            <person name="Chuda L."/>
            <person name="Citroen M."/>
            <person name="Collymore A."/>
            <person name="Cooke P."/>
            <person name="Costello M."/>
            <person name="D'Aco K."/>
            <person name="Daza R."/>
            <person name="De Haan G."/>
            <person name="DeGray S."/>
            <person name="DeMaso C."/>
            <person name="Dhargay N."/>
            <person name="Dooley K."/>
            <person name="Dooley E."/>
            <person name="Doricent M."/>
            <person name="Dorje P."/>
            <person name="Dorjee K."/>
            <person name="Dupes A."/>
            <person name="Elong R."/>
            <person name="Falk J."/>
            <person name="Farina A."/>
            <person name="Faro S."/>
            <person name="Ferguson D."/>
            <person name="Fisher S."/>
            <person name="Foley C.D."/>
            <person name="Franke A."/>
            <person name="Friedrich D."/>
            <person name="Gadbois L."/>
            <person name="Gearin G."/>
            <person name="Gearin C.R."/>
            <person name="Giannoukos G."/>
            <person name="Goode T."/>
            <person name="Graham J."/>
            <person name="Grandbois E."/>
            <person name="Grewal S."/>
            <person name="Gyaltsen K."/>
            <person name="Hafez N."/>
            <person name="Hagos B."/>
            <person name="Hall J."/>
            <person name="Henson C."/>
            <person name="Hollinger A."/>
            <person name="Honan T."/>
            <person name="Huard M.D."/>
            <person name="Hughes L."/>
            <person name="Hurhula B."/>
            <person name="Husby M.E."/>
            <person name="Kamat A."/>
            <person name="Kanga B."/>
            <person name="Kashin S."/>
            <person name="Khazanovich D."/>
            <person name="Kisner P."/>
            <person name="Lance K."/>
            <person name="Lara M."/>
            <person name="Lee W."/>
            <person name="Lennon N."/>
            <person name="Letendre F."/>
            <person name="LeVine R."/>
            <person name="Lipovsky A."/>
            <person name="Liu X."/>
            <person name="Liu J."/>
            <person name="Liu S."/>
            <person name="Lokyitsang T."/>
            <person name="Lokyitsang Y."/>
            <person name="Lubonja R."/>
            <person name="Lui A."/>
            <person name="MacDonald P."/>
            <person name="Magnisalis V."/>
            <person name="Maru K."/>
            <person name="Matthews C."/>
            <person name="McCusker W."/>
            <person name="McDonough S."/>
            <person name="Mehta T."/>
            <person name="Meldrim J."/>
            <person name="Meneus L."/>
            <person name="Mihai O."/>
            <person name="Mihalev A."/>
            <person name="Mihova T."/>
            <person name="Mittelman R."/>
            <person name="Mlenga V."/>
            <person name="Montmayeur A."/>
            <person name="Mulrain L."/>
            <person name="Navidi A."/>
            <person name="Naylor J."/>
            <person name="Negash T."/>
            <person name="Nguyen T."/>
            <person name="Nguyen N."/>
            <person name="Nicol R."/>
            <person name="Norbu C."/>
            <person name="Norbu N."/>
            <person name="Novod N."/>
            <person name="O'Neill B."/>
            <person name="Osman S."/>
            <person name="Markiewicz E."/>
            <person name="Oyono O.L."/>
            <person name="Patti C."/>
            <person name="Phunkhang P."/>
            <person name="Pierre F."/>
            <person name="Priest M."/>
            <person name="Raghuraman S."/>
            <person name="Rege F."/>
            <person name="Reyes R."/>
            <person name="Rise C."/>
            <person name="Rogov P."/>
            <person name="Ross K."/>
            <person name="Ryan E."/>
            <person name="Settipalli S."/>
            <person name="Shea T."/>
            <person name="Sherpa N."/>
            <person name="Shi L."/>
            <person name="Shih D."/>
            <person name="Sparrow T."/>
            <person name="Spaulding J."/>
            <person name="Stalker J."/>
            <person name="Stange-Thomann N."/>
            <person name="Stavropoulos S."/>
            <person name="Stone C."/>
            <person name="Strader C."/>
            <person name="Tesfaye S."/>
            <person name="Thomson T."/>
            <person name="Thoulutsang Y."/>
            <person name="Thoulutsang D."/>
            <person name="Topham K."/>
            <person name="Topping I."/>
            <person name="Tsamla T."/>
            <person name="Vassiliev H."/>
            <person name="Vo A."/>
            <person name="Wangchuk T."/>
            <person name="Wangdi T."/>
            <person name="Weiand M."/>
            <person name="Wilkinson J."/>
            <person name="Wilson A."/>
            <person name="Yadav S."/>
            <person name="Young G."/>
            <person name="Yu Q."/>
            <person name="Zembek L."/>
            <person name="Zhong D."/>
            <person name="Zimmer A."/>
            <person name="Zwirko Z."/>
            <person name="Jaffe D.B."/>
            <person name="Alvarez P."/>
            <person name="Brockman W."/>
            <person name="Butler J."/>
            <person name="Chin C."/>
            <person name="Gnerre S."/>
            <person name="Grabherr M."/>
            <person name="Kleber M."/>
            <person name="Mauceli E."/>
            <person name="MacCallum I."/>
        </authorList>
    </citation>
    <scope>NUCLEOTIDE SEQUENCE [LARGE SCALE GENOMIC DNA]</scope>
    <source>
        <strain evidence="13">Tucson 14024-0371.13</strain>
    </source>
</reference>
<dbReference type="Gene3D" id="3.40.1800.20">
    <property type="match status" value="1"/>
</dbReference>
<evidence type="ECO:0008006" key="14">
    <source>
        <dbReference type="Google" id="ProtNLM"/>
    </source>
</evidence>
<evidence type="ECO:0000256" key="1">
    <source>
        <dbReference type="ARBA" id="ARBA00004123"/>
    </source>
</evidence>
<feature type="compositionally biased region" description="Basic and acidic residues" evidence="9">
    <location>
        <begin position="507"/>
        <end position="516"/>
    </location>
</feature>
<dbReference type="STRING" id="7217.B3M211"/>
<dbReference type="AlphaFoldDB" id="B3M211"/>
<dbReference type="eggNOG" id="KOG1721">
    <property type="taxonomic scope" value="Eukaryota"/>
</dbReference>
<keyword evidence="4 7" id="KW-0863">Zinc-finger</keyword>
<accession>B3M211</accession>
<feature type="binding site" evidence="8">
    <location>
        <position position="78"/>
    </location>
    <ligand>
        <name>Zn(2+)</name>
        <dbReference type="ChEBI" id="CHEBI:29105"/>
    </ligand>
</feature>
<keyword evidence="13" id="KW-1185">Reference proteome</keyword>
<feature type="compositionally biased region" description="Basic and acidic residues" evidence="9">
    <location>
        <begin position="395"/>
        <end position="405"/>
    </location>
</feature>
<sequence length="550" mass="62666">MEFTTCLDNFDEDSIEPCRTCGIYYTMGLNMDQAMVKPIFGRDNASKEYLGEIIEQMGAWNLKVERDDGRPQYMCISCIAEFQKLLKFKQSCLETQDQFGDLEAQRGVVIKKEIDADPEEQFCGFIYLDTDDEDISDEDGSRRVCAAFDIPHVPIKEEHMARVPTQNESVFQSPEPKTLGSPLRSSFDMMDVEELTGGMFVTSSEDASATADENDDEDEEEDEEEEEIFKFTYDDEGETQAPLPLPVQSPVVYCKMCSHESPSQEEHLNHMRRTHLLKDWECHICGKKITNAPESRLKFHMKWHKLANHLKCAICGFLCNSKDTLKEHKLAVHTRTKCSYCRKTVKQSLLQEHMNKHLEEREAELAQHVQQNTKIQTNASIGRQKPSSNKTISDGSEKSELRNKLPPETPSNLVTTSDRVVSSASVKPTFQAPSPPMREPPSMSILTLDEPFNQSLELEAHVLASHKTPQKRKRSLENAPRTTRYKSQAQSLSLPMELKQTSIAEPENSKLEEPKSPRNASPKSYTSCHICGKEFDLKIKLNRHLKTHKI</sequence>
<evidence type="ECO:0000256" key="5">
    <source>
        <dbReference type="ARBA" id="ARBA00022833"/>
    </source>
</evidence>
<evidence type="ECO:0000256" key="6">
    <source>
        <dbReference type="ARBA" id="ARBA00023242"/>
    </source>
</evidence>
<feature type="compositionally biased region" description="Polar residues" evidence="9">
    <location>
        <begin position="374"/>
        <end position="394"/>
    </location>
</feature>
<dbReference type="Proteomes" id="UP000007801">
    <property type="component" value="Unassembled WGS sequence"/>
</dbReference>
<feature type="binding site" evidence="8">
    <location>
        <position position="18"/>
    </location>
    <ligand>
        <name>Zn(2+)</name>
        <dbReference type="ChEBI" id="CHEBI:29105"/>
    </ligand>
</feature>
<dbReference type="HOGENOM" id="CLU_554630_0_0_1"/>
<dbReference type="SUPFAM" id="SSF57716">
    <property type="entry name" value="Glucocorticoid receptor-like (DNA-binding domain)"/>
    <property type="match status" value="1"/>
</dbReference>
<evidence type="ECO:0000256" key="8">
    <source>
        <dbReference type="PROSITE-ProRule" id="PRU01263"/>
    </source>
</evidence>
<proteinExistence type="predicted"/>
<feature type="region of interest" description="Disordered" evidence="9">
    <location>
        <begin position="203"/>
        <end position="226"/>
    </location>
</feature>
<dbReference type="KEGG" id="dan:6501212"/>
<keyword evidence="3" id="KW-0677">Repeat</keyword>
<dbReference type="Gene3D" id="3.30.160.60">
    <property type="entry name" value="Classic Zinc Finger"/>
    <property type="match status" value="1"/>
</dbReference>
<keyword evidence="6" id="KW-0539">Nucleus</keyword>
<dbReference type="PhylomeDB" id="B3M211"/>
<dbReference type="InParanoid" id="B3M211"/>
<evidence type="ECO:0000256" key="2">
    <source>
        <dbReference type="ARBA" id="ARBA00022723"/>
    </source>
</evidence>
<feature type="compositionally biased region" description="Acidic residues" evidence="9">
    <location>
        <begin position="212"/>
        <end position="226"/>
    </location>
</feature>
<dbReference type="GO" id="GO:0005634">
    <property type="term" value="C:nucleus"/>
    <property type="evidence" value="ECO:0007669"/>
    <property type="project" value="UniProtKB-SubCell"/>
</dbReference>
<comment type="subcellular location">
    <subcellularLocation>
        <location evidence="1">Nucleus</location>
    </subcellularLocation>
</comment>
<feature type="domain" description="C2H2-type" evidence="10">
    <location>
        <begin position="310"/>
        <end position="338"/>
    </location>
</feature>
<dbReference type="PROSITE" id="PS00028">
    <property type="entry name" value="ZINC_FINGER_C2H2_1"/>
    <property type="match status" value="2"/>
</dbReference>
<dbReference type="Pfam" id="PF07776">
    <property type="entry name" value="zf-AD"/>
    <property type="match status" value="1"/>
</dbReference>
<dbReference type="OMA" id="MLKDCEC"/>
<dbReference type="InterPro" id="IPR013087">
    <property type="entry name" value="Znf_C2H2_type"/>
</dbReference>
<dbReference type="GeneID" id="6501212"/>
<dbReference type="PROSITE" id="PS51915">
    <property type="entry name" value="ZAD"/>
    <property type="match status" value="1"/>
</dbReference>
<dbReference type="PROSITE" id="PS50157">
    <property type="entry name" value="ZINC_FINGER_C2H2_2"/>
    <property type="match status" value="2"/>
</dbReference>
<dbReference type="FunCoup" id="B3M211">
    <property type="interactions" value="254"/>
</dbReference>
<evidence type="ECO:0000256" key="4">
    <source>
        <dbReference type="ARBA" id="ARBA00022771"/>
    </source>
</evidence>
<dbReference type="PANTHER" id="PTHR24406">
    <property type="entry name" value="TRANSCRIPTIONAL REPRESSOR CTCFL-RELATED"/>
    <property type="match status" value="1"/>
</dbReference>